<dbReference type="EMBL" id="CM002295">
    <property type="protein sequence ID" value="ESW12824.1"/>
    <property type="molecule type" value="Genomic_DNA"/>
</dbReference>
<evidence type="ECO:0000256" key="1">
    <source>
        <dbReference type="SAM" id="Phobius"/>
    </source>
</evidence>
<keyword evidence="3" id="KW-1185">Reference proteome</keyword>
<sequence length="130" mass="15247">MEERRERLRLRLRHRERATLYCWCPCLIYERMGNEPSLAAFTLGVSFFVSLSKDSERERKRERRKGPKWGSLIGWRRKLMQALSILGLGKAGERPFSTFSLFLFLVILTLLSLPCHHSTLFSLSISLWCV</sequence>
<dbReference type="Gramene" id="ESW12824">
    <property type="protein sequence ID" value="ESW12824"/>
    <property type="gene ID" value="PHAVU_008G145100g"/>
</dbReference>
<accession>V7B4U3</accession>
<evidence type="ECO:0000313" key="2">
    <source>
        <dbReference type="EMBL" id="ESW12824.1"/>
    </source>
</evidence>
<dbReference type="AlphaFoldDB" id="V7B4U3"/>
<name>V7B4U3_PHAVU</name>
<dbReference type="OMA" id="YERMGNE"/>
<reference evidence="3" key="1">
    <citation type="journal article" date="2014" name="Nat. Genet.">
        <title>A reference genome for common bean and genome-wide analysis of dual domestications.</title>
        <authorList>
            <person name="Schmutz J."/>
            <person name="McClean P.E."/>
            <person name="Mamidi S."/>
            <person name="Wu G.A."/>
            <person name="Cannon S.B."/>
            <person name="Grimwood J."/>
            <person name="Jenkins J."/>
            <person name="Shu S."/>
            <person name="Song Q."/>
            <person name="Chavarro C."/>
            <person name="Torres-Torres M."/>
            <person name="Geffroy V."/>
            <person name="Moghaddam S.M."/>
            <person name="Gao D."/>
            <person name="Abernathy B."/>
            <person name="Barry K."/>
            <person name="Blair M."/>
            <person name="Brick M.A."/>
            <person name="Chovatia M."/>
            <person name="Gepts P."/>
            <person name="Goodstein D.M."/>
            <person name="Gonzales M."/>
            <person name="Hellsten U."/>
            <person name="Hyten D.L."/>
            <person name="Jia G."/>
            <person name="Kelly J.D."/>
            <person name="Kudrna D."/>
            <person name="Lee R."/>
            <person name="Richard M.M."/>
            <person name="Miklas P.N."/>
            <person name="Osorno J.M."/>
            <person name="Rodrigues J."/>
            <person name="Thareau V."/>
            <person name="Urrea C.A."/>
            <person name="Wang M."/>
            <person name="Yu Y."/>
            <person name="Zhang M."/>
            <person name="Wing R.A."/>
            <person name="Cregan P.B."/>
            <person name="Rokhsar D.S."/>
            <person name="Jackson S.A."/>
        </authorList>
    </citation>
    <scope>NUCLEOTIDE SEQUENCE [LARGE SCALE GENOMIC DNA]</scope>
    <source>
        <strain evidence="3">cv. G19833</strain>
    </source>
</reference>
<keyword evidence="1" id="KW-0472">Membrane</keyword>
<feature type="transmembrane region" description="Helical" evidence="1">
    <location>
        <begin position="96"/>
        <end position="113"/>
    </location>
</feature>
<proteinExistence type="predicted"/>
<organism evidence="2 3">
    <name type="scientific">Phaseolus vulgaris</name>
    <name type="common">Kidney bean</name>
    <name type="synonym">French bean</name>
    <dbReference type="NCBI Taxonomy" id="3885"/>
    <lineage>
        <taxon>Eukaryota</taxon>
        <taxon>Viridiplantae</taxon>
        <taxon>Streptophyta</taxon>
        <taxon>Embryophyta</taxon>
        <taxon>Tracheophyta</taxon>
        <taxon>Spermatophyta</taxon>
        <taxon>Magnoliopsida</taxon>
        <taxon>eudicotyledons</taxon>
        <taxon>Gunneridae</taxon>
        <taxon>Pentapetalae</taxon>
        <taxon>rosids</taxon>
        <taxon>fabids</taxon>
        <taxon>Fabales</taxon>
        <taxon>Fabaceae</taxon>
        <taxon>Papilionoideae</taxon>
        <taxon>50 kb inversion clade</taxon>
        <taxon>NPAAA clade</taxon>
        <taxon>indigoferoid/millettioid clade</taxon>
        <taxon>Phaseoleae</taxon>
        <taxon>Phaseolus</taxon>
    </lineage>
</organism>
<keyword evidence="1" id="KW-1133">Transmembrane helix</keyword>
<protein>
    <submittedName>
        <fullName evidence="2">Uncharacterized protein</fullName>
    </submittedName>
</protein>
<evidence type="ECO:0000313" key="3">
    <source>
        <dbReference type="Proteomes" id="UP000000226"/>
    </source>
</evidence>
<keyword evidence="1" id="KW-0812">Transmembrane</keyword>
<gene>
    <name evidence="2" type="ORF">PHAVU_008G145100g</name>
</gene>
<dbReference type="Proteomes" id="UP000000226">
    <property type="component" value="Chromosome 8"/>
</dbReference>